<evidence type="ECO:0000256" key="9">
    <source>
        <dbReference type="ARBA" id="ARBA00038341"/>
    </source>
</evidence>
<dbReference type="Pfam" id="PF23256">
    <property type="entry name" value="CHX17_2nd"/>
    <property type="match status" value="1"/>
</dbReference>
<organism evidence="13 14">
    <name type="scientific">Dipteronia sinensis</name>
    <dbReference type="NCBI Taxonomy" id="43782"/>
    <lineage>
        <taxon>Eukaryota</taxon>
        <taxon>Viridiplantae</taxon>
        <taxon>Streptophyta</taxon>
        <taxon>Embryophyta</taxon>
        <taxon>Tracheophyta</taxon>
        <taxon>Spermatophyta</taxon>
        <taxon>Magnoliopsida</taxon>
        <taxon>eudicotyledons</taxon>
        <taxon>Gunneridae</taxon>
        <taxon>Pentapetalae</taxon>
        <taxon>rosids</taxon>
        <taxon>malvids</taxon>
        <taxon>Sapindales</taxon>
        <taxon>Sapindaceae</taxon>
        <taxon>Hippocastanoideae</taxon>
        <taxon>Acereae</taxon>
        <taxon>Dipteronia</taxon>
    </lineage>
</organism>
<dbReference type="AlphaFoldDB" id="A0AAE0APN8"/>
<gene>
    <name evidence="13" type="ORF">Dsin_008772</name>
</gene>
<dbReference type="GO" id="GO:0012505">
    <property type="term" value="C:endomembrane system"/>
    <property type="evidence" value="ECO:0007669"/>
    <property type="project" value="TreeGrafter"/>
</dbReference>
<dbReference type="InterPro" id="IPR038770">
    <property type="entry name" value="Na+/solute_symporter_sf"/>
</dbReference>
<dbReference type="InterPro" id="IPR006153">
    <property type="entry name" value="Cation/H_exchanger_TM"/>
</dbReference>
<evidence type="ECO:0000259" key="11">
    <source>
        <dbReference type="Pfam" id="PF00999"/>
    </source>
</evidence>
<evidence type="ECO:0000256" key="5">
    <source>
        <dbReference type="ARBA" id="ARBA00022958"/>
    </source>
</evidence>
<keyword evidence="2" id="KW-0813">Transport</keyword>
<dbReference type="Pfam" id="PF00999">
    <property type="entry name" value="Na_H_Exchanger"/>
    <property type="match status" value="1"/>
</dbReference>
<keyword evidence="14" id="KW-1185">Reference proteome</keyword>
<evidence type="ECO:0000256" key="3">
    <source>
        <dbReference type="ARBA" id="ARBA00022538"/>
    </source>
</evidence>
<feature type="domain" description="Cation/H+ exchanger transmembrane" evidence="11">
    <location>
        <begin position="64"/>
        <end position="440"/>
    </location>
</feature>
<dbReference type="InterPro" id="IPR057291">
    <property type="entry name" value="CHX17_2nd"/>
</dbReference>
<proteinExistence type="inferred from homology"/>
<feature type="transmembrane region" description="Helical" evidence="10">
    <location>
        <begin position="207"/>
        <end position="233"/>
    </location>
</feature>
<evidence type="ECO:0000259" key="12">
    <source>
        <dbReference type="Pfam" id="PF23256"/>
    </source>
</evidence>
<evidence type="ECO:0000256" key="7">
    <source>
        <dbReference type="ARBA" id="ARBA00023065"/>
    </source>
</evidence>
<evidence type="ECO:0000256" key="4">
    <source>
        <dbReference type="ARBA" id="ARBA00022692"/>
    </source>
</evidence>
<feature type="transmembrane region" description="Helical" evidence="10">
    <location>
        <begin position="69"/>
        <end position="87"/>
    </location>
</feature>
<evidence type="ECO:0000256" key="8">
    <source>
        <dbReference type="ARBA" id="ARBA00023136"/>
    </source>
</evidence>
<evidence type="ECO:0000256" key="2">
    <source>
        <dbReference type="ARBA" id="ARBA00022448"/>
    </source>
</evidence>
<feature type="transmembrane region" description="Helical" evidence="10">
    <location>
        <begin position="239"/>
        <end position="258"/>
    </location>
</feature>
<keyword evidence="5" id="KW-0630">Potassium</keyword>
<dbReference type="GO" id="GO:0006813">
    <property type="term" value="P:potassium ion transport"/>
    <property type="evidence" value="ECO:0007669"/>
    <property type="project" value="UniProtKB-KW"/>
</dbReference>
<feature type="transmembrane region" description="Helical" evidence="10">
    <location>
        <begin position="279"/>
        <end position="308"/>
    </location>
</feature>
<dbReference type="EMBL" id="JANJYJ010000003">
    <property type="protein sequence ID" value="KAK3221747.1"/>
    <property type="molecule type" value="Genomic_DNA"/>
</dbReference>
<keyword evidence="6 10" id="KW-1133">Transmembrane helix</keyword>
<evidence type="ECO:0000256" key="10">
    <source>
        <dbReference type="SAM" id="Phobius"/>
    </source>
</evidence>
<dbReference type="Proteomes" id="UP001281410">
    <property type="component" value="Unassembled WGS sequence"/>
</dbReference>
<feature type="domain" description="Cation/H(+) antiporter central" evidence="12">
    <location>
        <begin position="498"/>
        <end position="625"/>
    </location>
</feature>
<evidence type="ECO:0000256" key="1">
    <source>
        <dbReference type="ARBA" id="ARBA00004141"/>
    </source>
</evidence>
<comment type="subcellular location">
    <subcellularLocation>
        <location evidence="1">Membrane</location>
        <topology evidence="1">Multi-pass membrane protein</topology>
    </subcellularLocation>
</comment>
<dbReference type="PANTHER" id="PTHR32468">
    <property type="entry name" value="CATION/H + ANTIPORTER"/>
    <property type="match status" value="1"/>
</dbReference>
<sequence length="685" mass="76135">MVGQNDTYNETTKVCITLPPYINSNRIWYYFDHRGHERTPMEALLPRFELQIVAAFSFSQAFHFLLKRFGIPTIVSQIIAGITLRHVIQGFNLDPENIMSSFTSLDILDMVSTLGYILFMFLMGVKMDVTMIHRTGKKTLYSAILCLVVPFLLGLVAVERVCTFWDLDGKDRRKLIIVVVAQCLSTFPVIACLISELKILNSELGRLGLSCGIVSDMICLILSMSTIWVMSIYRKSTKAVLIDLAAMVAYIVVVVFVIKPSMIWVVKQTPEEKPVKSLFINNIIILALGTAFLSHLFGQYVIFGPFILGLAIPDGPPLGSALVDKLDPIVSGLLIPLYVTLCTIRVDLLNPRCDDDLFKSTAVIVAVVLLAKFVAGLIPPLICKVPKRDAIALALIMSSKGIVELTAYTTLVNKQIITEGMFGFLFLTVLVTATAVPVLVKYLYDPSRKYAGYQKRNIMHSKGNSELRILACIYWPDNIPAIINFLQALTPTRESPVAVYVLHLINLSGRAAPLFISHKMQMKTISDRSYSKNVIISFGCFEENNPGTVSVHPFTAVSPHKLMHEDVCTLVLDKLTSLVVLPFHQKWFIDGSVESEDNTKRALNRSVLDKAPCSVGILVDRGYLGRFTSKELSLGLGSSFSVAMIFFGGSDDREALTLAKRMRQNTNIILTVVRFIAKKNEISTD</sequence>
<reference evidence="13" key="1">
    <citation type="journal article" date="2023" name="Plant J.">
        <title>Genome sequences and population genomics provide insights into the demographic history, inbreeding, and mutation load of two 'living fossil' tree species of Dipteronia.</title>
        <authorList>
            <person name="Feng Y."/>
            <person name="Comes H.P."/>
            <person name="Chen J."/>
            <person name="Zhu S."/>
            <person name="Lu R."/>
            <person name="Zhang X."/>
            <person name="Li P."/>
            <person name="Qiu J."/>
            <person name="Olsen K.M."/>
            <person name="Qiu Y."/>
        </authorList>
    </citation>
    <scope>NUCLEOTIDE SEQUENCE</scope>
    <source>
        <strain evidence="13">NBL</strain>
    </source>
</reference>
<feature type="transmembrane region" description="Helical" evidence="10">
    <location>
        <begin position="360"/>
        <end position="378"/>
    </location>
</feature>
<dbReference type="InterPro" id="IPR050794">
    <property type="entry name" value="CPA2_transporter"/>
</dbReference>
<name>A0AAE0APN8_9ROSI</name>
<evidence type="ECO:0000313" key="14">
    <source>
        <dbReference type="Proteomes" id="UP001281410"/>
    </source>
</evidence>
<feature type="transmembrane region" description="Helical" evidence="10">
    <location>
        <begin position="139"/>
        <end position="156"/>
    </location>
</feature>
<comment type="caution">
    <text evidence="13">The sequence shown here is derived from an EMBL/GenBank/DDBJ whole genome shotgun (WGS) entry which is preliminary data.</text>
</comment>
<feature type="transmembrane region" description="Helical" evidence="10">
    <location>
        <begin position="424"/>
        <end position="444"/>
    </location>
</feature>
<keyword evidence="3" id="KW-0633">Potassium transport</keyword>
<keyword evidence="7" id="KW-0406">Ion transport</keyword>
<evidence type="ECO:0000256" key="6">
    <source>
        <dbReference type="ARBA" id="ARBA00022989"/>
    </source>
</evidence>
<protein>
    <recommendedName>
        <fullName evidence="15">Cation/H+ exchanger domain-containing protein</fullName>
    </recommendedName>
</protein>
<feature type="transmembrane region" description="Helical" evidence="10">
    <location>
        <begin position="390"/>
        <end position="412"/>
    </location>
</feature>
<feature type="transmembrane region" description="Helical" evidence="10">
    <location>
        <begin position="107"/>
        <end position="127"/>
    </location>
</feature>
<feature type="transmembrane region" description="Helical" evidence="10">
    <location>
        <begin position="176"/>
        <end position="195"/>
    </location>
</feature>
<dbReference type="GO" id="GO:0016020">
    <property type="term" value="C:membrane"/>
    <property type="evidence" value="ECO:0007669"/>
    <property type="project" value="UniProtKB-SubCell"/>
</dbReference>
<evidence type="ECO:0008006" key="15">
    <source>
        <dbReference type="Google" id="ProtNLM"/>
    </source>
</evidence>
<dbReference type="GO" id="GO:1902600">
    <property type="term" value="P:proton transmembrane transport"/>
    <property type="evidence" value="ECO:0007669"/>
    <property type="project" value="InterPro"/>
</dbReference>
<dbReference type="GO" id="GO:0015297">
    <property type="term" value="F:antiporter activity"/>
    <property type="evidence" value="ECO:0007669"/>
    <property type="project" value="InterPro"/>
</dbReference>
<comment type="similarity">
    <text evidence="9">Belongs to the monovalent cation:proton antiporter 2 (CPA2) transporter (TC 2.A.37) family. CHX (TC 2.A.37.4) subfamily.</text>
</comment>
<dbReference type="GO" id="GO:0006885">
    <property type="term" value="P:regulation of pH"/>
    <property type="evidence" value="ECO:0007669"/>
    <property type="project" value="TreeGrafter"/>
</dbReference>
<keyword evidence="8 10" id="KW-0472">Membrane</keyword>
<dbReference type="PANTHER" id="PTHR32468:SF17">
    <property type="entry name" value="CATION_H(+) ANTIPORTER 4"/>
    <property type="match status" value="1"/>
</dbReference>
<accession>A0AAE0APN8</accession>
<evidence type="ECO:0000313" key="13">
    <source>
        <dbReference type="EMBL" id="KAK3221747.1"/>
    </source>
</evidence>
<dbReference type="Gene3D" id="1.20.1530.20">
    <property type="match status" value="1"/>
</dbReference>
<keyword evidence="4 10" id="KW-0812">Transmembrane</keyword>